<evidence type="ECO:0000256" key="1">
    <source>
        <dbReference type="ARBA" id="ARBA00004141"/>
    </source>
</evidence>
<evidence type="ECO:0000256" key="4">
    <source>
        <dbReference type="ARBA" id="ARBA00022989"/>
    </source>
</evidence>
<gene>
    <name evidence="7" type="ORF">OTI717_LOCUS15060</name>
</gene>
<dbReference type="EMBL" id="CAJOAX010001739">
    <property type="protein sequence ID" value="CAF3741753.1"/>
    <property type="molecule type" value="Genomic_DNA"/>
</dbReference>
<proteinExistence type="predicted"/>
<dbReference type="Gene3D" id="1.20.1740.10">
    <property type="entry name" value="Amino acid/polyamine transporter I"/>
    <property type="match status" value="2"/>
</dbReference>
<evidence type="ECO:0000256" key="6">
    <source>
        <dbReference type="SAM" id="Phobius"/>
    </source>
</evidence>
<comment type="subcellular location">
    <subcellularLocation>
        <location evidence="1">Membrane</location>
        <topology evidence="1">Multi-pass membrane protein</topology>
    </subcellularLocation>
</comment>
<dbReference type="Pfam" id="PF13520">
    <property type="entry name" value="AA_permease_2"/>
    <property type="match status" value="1"/>
</dbReference>
<evidence type="ECO:0000256" key="2">
    <source>
        <dbReference type="ARBA" id="ARBA00022448"/>
    </source>
</evidence>
<feature type="transmembrane region" description="Helical" evidence="6">
    <location>
        <begin position="154"/>
        <end position="176"/>
    </location>
</feature>
<dbReference type="InterPro" id="IPR002293">
    <property type="entry name" value="AA/rel_permease1"/>
</dbReference>
<feature type="transmembrane region" description="Helical" evidence="6">
    <location>
        <begin position="261"/>
        <end position="279"/>
    </location>
</feature>
<organism evidence="7 8">
    <name type="scientific">Rotaria sordida</name>
    <dbReference type="NCBI Taxonomy" id="392033"/>
    <lineage>
        <taxon>Eukaryota</taxon>
        <taxon>Metazoa</taxon>
        <taxon>Spiralia</taxon>
        <taxon>Gnathifera</taxon>
        <taxon>Rotifera</taxon>
        <taxon>Eurotatoria</taxon>
        <taxon>Bdelloidea</taxon>
        <taxon>Philodinida</taxon>
        <taxon>Philodinidae</taxon>
        <taxon>Rotaria</taxon>
    </lineage>
</organism>
<keyword evidence="4 6" id="KW-1133">Transmembrane helix</keyword>
<feature type="transmembrane region" description="Helical" evidence="6">
    <location>
        <begin position="327"/>
        <end position="346"/>
    </location>
</feature>
<protein>
    <submittedName>
        <fullName evidence="7">Uncharacterized protein</fullName>
    </submittedName>
</protein>
<feature type="transmembrane region" description="Helical" evidence="6">
    <location>
        <begin position="285"/>
        <end position="306"/>
    </location>
</feature>
<dbReference type="PANTHER" id="PTHR45649">
    <property type="entry name" value="AMINO-ACID PERMEASE BAT1"/>
    <property type="match status" value="1"/>
</dbReference>
<dbReference type="GO" id="GO:0022857">
    <property type="term" value="F:transmembrane transporter activity"/>
    <property type="evidence" value="ECO:0007669"/>
    <property type="project" value="InterPro"/>
</dbReference>
<accession>A0A818XK85</accession>
<evidence type="ECO:0000256" key="3">
    <source>
        <dbReference type="ARBA" id="ARBA00022692"/>
    </source>
</evidence>
<keyword evidence="5 6" id="KW-0472">Membrane</keyword>
<dbReference type="AlphaFoldDB" id="A0A818XK85"/>
<keyword evidence="2" id="KW-0813">Transport</keyword>
<dbReference type="PIRSF" id="PIRSF006060">
    <property type="entry name" value="AA_transporter"/>
    <property type="match status" value="1"/>
</dbReference>
<evidence type="ECO:0000313" key="7">
    <source>
        <dbReference type="EMBL" id="CAF3741753.1"/>
    </source>
</evidence>
<evidence type="ECO:0000256" key="5">
    <source>
        <dbReference type="ARBA" id="ARBA00023136"/>
    </source>
</evidence>
<keyword evidence="3 6" id="KW-0812">Transmembrane</keyword>
<sequence>MSSSSRSSFPIMIKNSQIVEQEEEDLDEYLLHEMGYAQELYRGFSPFMSAGQLAPPRHAPLASFICGWFNFVGNVASGAAFSSGFSTIINTAVILDGKSPLSTSTQMAISVGITFVWAVQNVLRIDQQGWLNNVAGAHLAEETRAADSAAPKGIVGTCLCSAIVGITYLLSLLFAIPNVATFIKENNNNNSSINLAVATYQLAVPRRGALALTILLALNLHFGGMAVITVSSRIGFAMARDGVFPFSHYLRYIFEPTKTPLANVFLVFLIDSVLLLLQLVSTTAFTAIIAITTLGYQISYLIPILLRCTIARHTFPVGEFNLGRFGIPIAIISSIWLSITSIIMFFPANYPGMINLKTINYA</sequence>
<dbReference type="PANTHER" id="PTHR45649:SF26">
    <property type="entry name" value="OS04G0435100 PROTEIN"/>
    <property type="match status" value="1"/>
</dbReference>
<dbReference type="GO" id="GO:0016020">
    <property type="term" value="C:membrane"/>
    <property type="evidence" value="ECO:0007669"/>
    <property type="project" value="UniProtKB-SubCell"/>
</dbReference>
<name>A0A818XK85_9BILA</name>
<comment type="caution">
    <text evidence="7">The sequence shown here is derived from an EMBL/GenBank/DDBJ whole genome shotgun (WGS) entry which is preliminary data.</text>
</comment>
<dbReference type="Proteomes" id="UP000663823">
    <property type="component" value="Unassembled WGS sequence"/>
</dbReference>
<evidence type="ECO:0000313" key="8">
    <source>
        <dbReference type="Proteomes" id="UP000663823"/>
    </source>
</evidence>
<reference evidence="7" key="1">
    <citation type="submission" date="2021-02" db="EMBL/GenBank/DDBJ databases">
        <authorList>
            <person name="Nowell W R."/>
        </authorList>
    </citation>
    <scope>NUCLEOTIDE SEQUENCE</scope>
</reference>
<feature type="transmembrane region" description="Helical" evidence="6">
    <location>
        <begin position="209"/>
        <end position="230"/>
    </location>
</feature>